<feature type="transmembrane region" description="Helical" evidence="7">
    <location>
        <begin position="733"/>
        <end position="753"/>
    </location>
</feature>
<organism evidence="10 11">
    <name type="scientific">Streptomyces brasiliscabiei</name>
    <dbReference type="NCBI Taxonomy" id="2736302"/>
    <lineage>
        <taxon>Bacteria</taxon>
        <taxon>Bacillati</taxon>
        <taxon>Actinomycetota</taxon>
        <taxon>Actinomycetes</taxon>
        <taxon>Kitasatosporales</taxon>
        <taxon>Streptomycetaceae</taxon>
        <taxon>Streptomyces</taxon>
    </lineage>
</organism>
<name>A0ABU8GLM1_9ACTN</name>
<comment type="similarity">
    <text evidence="6">Belongs to the ABC-4 integral membrane protein family.</text>
</comment>
<feature type="transmembrane region" description="Helical" evidence="7">
    <location>
        <begin position="338"/>
        <end position="361"/>
    </location>
</feature>
<proteinExistence type="inferred from homology"/>
<feature type="domain" description="ABC3 transporter permease C-terminal" evidence="8">
    <location>
        <begin position="641"/>
        <end position="762"/>
    </location>
</feature>
<dbReference type="InterPro" id="IPR003838">
    <property type="entry name" value="ABC3_permease_C"/>
</dbReference>
<dbReference type="EMBL" id="JBBAYM010000026">
    <property type="protein sequence ID" value="MEI5614097.1"/>
    <property type="molecule type" value="Genomic_DNA"/>
</dbReference>
<evidence type="ECO:0000256" key="3">
    <source>
        <dbReference type="ARBA" id="ARBA00022692"/>
    </source>
</evidence>
<evidence type="ECO:0000256" key="6">
    <source>
        <dbReference type="ARBA" id="ARBA00038076"/>
    </source>
</evidence>
<dbReference type="RefSeq" id="WP_336540765.1">
    <property type="nucleotide sequence ID" value="NZ_JBBAYL010000003.1"/>
</dbReference>
<evidence type="ECO:0000256" key="1">
    <source>
        <dbReference type="ARBA" id="ARBA00004651"/>
    </source>
</evidence>
<dbReference type="InterPro" id="IPR025857">
    <property type="entry name" value="MacB_PCD"/>
</dbReference>
<sequence length="770" mass="79815">MSAVWRAAYAAVRRRRLQSLVIALVTLTSTTAIVVALGLVNAASSPFEKAFGAQRGPHVIAAFDSAKVSDGQLTRAVRRSGVAASAGPFAQASVELPREAMDYGLGAELTVVGRAGPGGPVDRLDLWAGRWATGPGEVVLNRQSDWTADDLGKKLEVPSGPALTIVGFAFGLSGTADAWVSPGQIGALKPTSTQMLFRFTDASSESRLRTRLAAVTEELPSGALAGSRSYLALKDQIGGSARAYAPYLLAFGVLGIVVSVLIVANVVSGAVISGFRHIGILKALGFTPGQVVAVYLVMISVPAVLGCGLGTVAGNLAARPLLESVFSGPDAGVFHGSVALAPWVNALALLGMPAVCLLAALAPAVRAHRLSAARAISAGSAPRAGRALGVQRRLAGSRLPRSVSLGLGLPFARPGRSALTLAAVVLGVTTVTFATGLATTMDRFGNAGRDAYQVTVYVGTFKDGKETRPVHDDLALHALLRSLPDAREVTARVNTEARLAGSAEKLWLEARRGDRLRLDSVLTGGRWLRGGGEVVAGSAFLRRNGLDVGDRLRVEKGDRHANLLVVGEFMQSNPRVVIVDRSTMRSVAPQEKPIAYHVRLSDGADANAYARAAGAADPGLSPSPTGSNSVTQTIVGSATALTLLLAAVASLGVFHTAVLNTRDRRRDLGMLKSIGMTPRQVTVMTVVSMALLGALGSLLGIPLGMAGHHLVVPRMADAVDIVLPSSMTDVWNAPALTGLAVAGLVIAVLGAYVPARRAARLTVAEVLHNE</sequence>
<comment type="subcellular location">
    <subcellularLocation>
        <location evidence="1">Cell membrane</location>
        <topology evidence="1">Multi-pass membrane protein</topology>
    </subcellularLocation>
</comment>
<feature type="transmembrane region" description="Helical" evidence="7">
    <location>
        <begin position="634"/>
        <end position="660"/>
    </location>
</feature>
<keyword evidence="11" id="KW-1185">Reference proteome</keyword>
<feature type="transmembrane region" description="Helical" evidence="7">
    <location>
        <begin position="244"/>
        <end position="272"/>
    </location>
</feature>
<feature type="transmembrane region" description="Helical" evidence="7">
    <location>
        <begin position="418"/>
        <end position="438"/>
    </location>
</feature>
<evidence type="ECO:0000259" key="8">
    <source>
        <dbReference type="Pfam" id="PF02687"/>
    </source>
</evidence>
<accession>A0ABU8GLM1</accession>
<dbReference type="Pfam" id="PF12704">
    <property type="entry name" value="MacB_PCD"/>
    <property type="match status" value="1"/>
</dbReference>
<dbReference type="InterPro" id="IPR050250">
    <property type="entry name" value="Macrolide_Exporter_MacB"/>
</dbReference>
<keyword evidence="2" id="KW-1003">Cell membrane</keyword>
<evidence type="ECO:0000256" key="2">
    <source>
        <dbReference type="ARBA" id="ARBA00022475"/>
    </source>
</evidence>
<evidence type="ECO:0000313" key="11">
    <source>
        <dbReference type="Proteomes" id="UP001365781"/>
    </source>
</evidence>
<keyword evidence="4 7" id="KW-1133">Transmembrane helix</keyword>
<evidence type="ECO:0000256" key="4">
    <source>
        <dbReference type="ARBA" id="ARBA00022989"/>
    </source>
</evidence>
<reference evidence="10 11" key="1">
    <citation type="submission" date="2024-03" db="EMBL/GenBank/DDBJ databases">
        <title>First Report of Pectobacterium brasiliscabiei causing potato scab in china.</title>
        <authorList>
            <person name="Handique U."/>
        </authorList>
    </citation>
    <scope>NUCLEOTIDE SEQUENCE [LARGE SCALE GENOMIC DNA]</scope>
    <source>
        <strain evidence="10 11">ZRIMU1503</strain>
    </source>
</reference>
<dbReference type="Proteomes" id="UP001365781">
    <property type="component" value="Unassembled WGS sequence"/>
</dbReference>
<dbReference type="PANTHER" id="PTHR30572:SF4">
    <property type="entry name" value="ABC TRANSPORTER PERMEASE YTRF"/>
    <property type="match status" value="1"/>
</dbReference>
<comment type="caution">
    <text evidence="10">The sequence shown here is derived from an EMBL/GenBank/DDBJ whole genome shotgun (WGS) entry which is preliminary data.</text>
</comment>
<feature type="transmembrane region" description="Helical" evidence="7">
    <location>
        <begin position="293"/>
        <end position="318"/>
    </location>
</feature>
<evidence type="ECO:0000313" key="10">
    <source>
        <dbReference type="EMBL" id="MEI5614097.1"/>
    </source>
</evidence>
<gene>
    <name evidence="10" type="ORF">WB403_33650</name>
</gene>
<feature type="domain" description="MacB-like periplasmic core" evidence="9">
    <location>
        <begin position="417"/>
        <end position="613"/>
    </location>
</feature>
<dbReference type="Pfam" id="PF02687">
    <property type="entry name" value="FtsX"/>
    <property type="match status" value="2"/>
</dbReference>
<evidence type="ECO:0000259" key="9">
    <source>
        <dbReference type="Pfam" id="PF12704"/>
    </source>
</evidence>
<dbReference type="PANTHER" id="PTHR30572">
    <property type="entry name" value="MEMBRANE COMPONENT OF TRANSPORTER-RELATED"/>
    <property type="match status" value="1"/>
</dbReference>
<keyword evidence="3 7" id="KW-0812">Transmembrane</keyword>
<protein>
    <submittedName>
        <fullName evidence="10">FtsX-like permease family protein</fullName>
    </submittedName>
</protein>
<feature type="domain" description="ABC3 transporter permease C-terminal" evidence="8">
    <location>
        <begin position="250"/>
        <end position="370"/>
    </location>
</feature>
<keyword evidence="5 7" id="KW-0472">Membrane</keyword>
<evidence type="ECO:0000256" key="7">
    <source>
        <dbReference type="SAM" id="Phobius"/>
    </source>
</evidence>
<evidence type="ECO:0000256" key="5">
    <source>
        <dbReference type="ARBA" id="ARBA00023136"/>
    </source>
</evidence>
<feature type="transmembrane region" description="Helical" evidence="7">
    <location>
        <begin position="681"/>
        <end position="705"/>
    </location>
</feature>